<comment type="caution">
    <text evidence="3">The sequence shown here is derived from an EMBL/GenBank/DDBJ whole genome shotgun (WGS) entry which is preliminary data.</text>
</comment>
<protein>
    <recommendedName>
        <fullName evidence="5">SAP domain-containing protein</fullName>
    </recommendedName>
</protein>
<sequence>MALRLEDGAQGCCAMDEDEGTTFITLDTASDCHVGPTSFGEGCVKTADCGPKLLDAQRKPIKMEMIATVPMAVDNENEETKVLKADFRLGDTVSKPILSLLRRNDTLGFNAKTFKRPHRRQAGEAAAAGERLALRLVLQRDGVEVVLHPDSRVDDIRARLRELGQPIYGRKDELWTRLSGAERKIREQHMKMKELERKHEAAVAGQPSIAPRMVAGHAGPTPEERAAHELLHLTRDEWCEARAQVTVDFCYLKTNGEWAEIGDEEPPPAEIFATTLVMADRDTLMFNPVSVPTKSVTEYLVLSARGFMESMHLTKADLKSDGEPTIANLCEEVRNNIKSSIKLELQQGNLKDSASTGAIEAPIRWFQAKTRTYKFDLEKRCGMKIAADDPIWCWMTRYVSWATSTYRTRADKRTSHQAANGATYNGEILPFGQTALFKIPISHARQIAATSLKHKGESSCVKGIWVGKHKESDDRAFLTPSGWHRARTRRRPGPALRADAELMKAAKALPWEPRSAKPMGLLPRPQRPAPTVVLTAAEQRAKAEAEAAAGAAAGPAEGPPGAPAQGAARDDDSWLADPGPPGKRARPVEAISMDDPIDYSILDSMVEGGHVSTSGMEPAVELKGKREALEVLAHYHAHKDIPRTESGHLNKIRARWEPQMRGGVAKWRYVAQEFKWMEQRGDVFAVSSSAQTSRLVDFVSITEENHGEFVADCVKAYYQADQTEKVCVEPPAEYLAILAELGRPTDIAWELNKMFPGQRVAGAGWVDEAARTLKGEGFDRCEAQPQFYYHRGKEVLVEVRMDDFHGEGPIRHLEGVIKRLREVFDLKATDCDRLRLMNGDAMLRPSVNHIEDLIYVMGMEKAKPAKAPSLTEDEPSWSPDLDEVEKMKYRSGVGIALYISPDMADIQCDVQLLTRNLSQPTEYDRRRLVKLGRYLKGTKTYGVLMRKPHSSKPGVVKLNMHTDSDFAACKTTSKAMTCGITKLDGVAFSAFARRQGVQATSSGEAEFYGATSVVMGGKLVKHVLEWLGYQVIWELGIDSSAAKAMINRGGAGKVKHLDVRALWIQQERKVNGLNVKKESGEKNVADLGAKARPVARFEHLRELADIVDCAGMGKHKELESCIISTSASWAKRSLLATLLGQGATLATSEATCEKEIAEHTAQLLAIMFGVMNDWVDNYWLHIVVCILAITLITGMMIGVALASWSWRRTARSSEAQSTYQPKGEEPQLNKECNKQRVDKMSQAPTTHKWKCAAPRFAPLPGNSHG</sequence>
<feature type="region of interest" description="Disordered" evidence="1">
    <location>
        <begin position="1214"/>
        <end position="1248"/>
    </location>
</feature>
<dbReference type="CDD" id="cd09272">
    <property type="entry name" value="RNase_HI_RT_Ty1"/>
    <property type="match status" value="1"/>
</dbReference>
<gene>
    <name evidence="3" type="ORF">PCOR1329_LOCUS2070</name>
</gene>
<feature type="compositionally biased region" description="Basic and acidic residues" evidence="1">
    <location>
        <begin position="1222"/>
        <end position="1239"/>
    </location>
</feature>
<dbReference type="Proteomes" id="UP001189429">
    <property type="component" value="Unassembled WGS sequence"/>
</dbReference>
<feature type="transmembrane region" description="Helical" evidence="2">
    <location>
        <begin position="1178"/>
        <end position="1202"/>
    </location>
</feature>
<dbReference type="EMBL" id="CAUYUJ010000514">
    <property type="protein sequence ID" value="CAK0791000.1"/>
    <property type="molecule type" value="Genomic_DNA"/>
</dbReference>
<dbReference type="PANTHER" id="PTHR11439:SF463">
    <property type="entry name" value="REVERSE TRANSCRIPTASE TY1_COPIA-TYPE DOMAIN-CONTAINING PROTEIN"/>
    <property type="match status" value="1"/>
</dbReference>
<feature type="region of interest" description="Disordered" evidence="1">
    <location>
        <begin position="508"/>
        <end position="590"/>
    </location>
</feature>
<proteinExistence type="predicted"/>
<evidence type="ECO:0008006" key="5">
    <source>
        <dbReference type="Google" id="ProtNLM"/>
    </source>
</evidence>
<keyword evidence="4" id="KW-1185">Reference proteome</keyword>
<evidence type="ECO:0000313" key="4">
    <source>
        <dbReference type="Proteomes" id="UP001189429"/>
    </source>
</evidence>
<feature type="compositionally biased region" description="Low complexity" evidence="1">
    <location>
        <begin position="546"/>
        <end position="556"/>
    </location>
</feature>
<keyword evidence="2" id="KW-1133">Transmembrane helix</keyword>
<name>A0ABN9PL40_9DINO</name>
<dbReference type="PANTHER" id="PTHR11439">
    <property type="entry name" value="GAG-POL-RELATED RETROTRANSPOSON"/>
    <property type="match status" value="1"/>
</dbReference>
<accession>A0ABN9PL40</accession>
<reference evidence="3" key="1">
    <citation type="submission" date="2023-10" db="EMBL/GenBank/DDBJ databases">
        <authorList>
            <person name="Chen Y."/>
            <person name="Shah S."/>
            <person name="Dougan E. K."/>
            <person name="Thang M."/>
            <person name="Chan C."/>
        </authorList>
    </citation>
    <scope>NUCLEOTIDE SEQUENCE [LARGE SCALE GENOMIC DNA]</scope>
</reference>
<evidence type="ECO:0000313" key="3">
    <source>
        <dbReference type="EMBL" id="CAK0791000.1"/>
    </source>
</evidence>
<organism evidence="3 4">
    <name type="scientific">Prorocentrum cordatum</name>
    <dbReference type="NCBI Taxonomy" id="2364126"/>
    <lineage>
        <taxon>Eukaryota</taxon>
        <taxon>Sar</taxon>
        <taxon>Alveolata</taxon>
        <taxon>Dinophyceae</taxon>
        <taxon>Prorocentrales</taxon>
        <taxon>Prorocentraceae</taxon>
        <taxon>Prorocentrum</taxon>
    </lineage>
</organism>
<keyword evidence="2" id="KW-0472">Membrane</keyword>
<evidence type="ECO:0000256" key="2">
    <source>
        <dbReference type="SAM" id="Phobius"/>
    </source>
</evidence>
<keyword evidence="2" id="KW-0812">Transmembrane</keyword>
<evidence type="ECO:0000256" key="1">
    <source>
        <dbReference type="SAM" id="MobiDB-lite"/>
    </source>
</evidence>